<protein>
    <recommendedName>
        <fullName evidence="4">GDYXXLXY domain-containing protein</fullName>
    </recommendedName>
</protein>
<dbReference type="Proteomes" id="UP000789359">
    <property type="component" value="Unassembled WGS sequence"/>
</dbReference>
<evidence type="ECO:0008006" key="4">
    <source>
        <dbReference type="Google" id="ProtNLM"/>
    </source>
</evidence>
<reference evidence="2 3" key="1">
    <citation type="submission" date="2020-11" db="EMBL/GenBank/DDBJ databases">
        <authorList>
            <person name="Peeters C."/>
        </authorList>
    </citation>
    <scope>NUCLEOTIDE SEQUENCE [LARGE SCALE GENOMIC DNA]</scope>
    <source>
        <strain evidence="2 3">LMG 8286</strain>
    </source>
</reference>
<organism evidence="2 3">
    <name type="scientific">Campylobacter suis</name>
    <dbReference type="NCBI Taxonomy" id="2790657"/>
    <lineage>
        <taxon>Bacteria</taxon>
        <taxon>Pseudomonadati</taxon>
        <taxon>Campylobacterota</taxon>
        <taxon>Epsilonproteobacteria</taxon>
        <taxon>Campylobacterales</taxon>
        <taxon>Campylobacteraceae</taxon>
        <taxon>Campylobacter</taxon>
    </lineage>
</organism>
<keyword evidence="1" id="KW-0812">Transmembrane</keyword>
<evidence type="ECO:0000256" key="1">
    <source>
        <dbReference type="SAM" id="Phobius"/>
    </source>
</evidence>
<evidence type="ECO:0000313" key="3">
    <source>
        <dbReference type="Proteomes" id="UP000789359"/>
    </source>
</evidence>
<keyword evidence="3" id="KW-1185">Reference proteome</keyword>
<name>A0ABM8Q2N4_9BACT</name>
<keyword evidence="1" id="KW-1133">Transmembrane helix</keyword>
<accession>A0ABM8Q2N4</accession>
<dbReference type="Pfam" id="PF14345">
    <property type="entry name" value="GDYXXLXY"/>
    <property type="match status" value="1"/>
</dbReference>
<gene>
    <name evidence="2" type="ORF">LMG8286_00740</name>
</gene>
<dbReference type="InterPro" id="IPR025833">
    <property type="entry name" value="GDYXXLXY"/>
</dbReference>
<sequence length="164" mass="19316">MKKFSFLTFLAQPILLVAMFFYAYMPIWLGDDVFIKAQGYDPRDFFRGNYVHLSYDFNQMDVNVSENYSNKIYEIYAILEKDGELYKTSKISLEKPKDGIYISGKYDYLSSFGVEKYFQPKDKALELEEQLRDSEFEAIAHLKIYKGDARLINIELVKIEKSDK</sequence>
<dbReference type="RefSeq" id="WP_230056509.1">
    <property type="nucleotide sequence ID" value="NZ_CAJHOE010000001.1"/>
</dbReference>
<comment type="caution">
    <text evidence="2">The sequence shown here is derived from an EMBL/GenBank/DDBJ whole genome shotgun (WGS) entry which is preliminary data.</text>
</comment>
<evidence type="ECO:0000313" key="2">
    <source>
        <dbReference type="EMBL" id="CAD7287109.1"/>
    </source>
</evidence>
<feature type="transmembrane region" description="Helical" evidence="1">
    <location>
        <begin position="6"/>
        <end position="25"/>
    </location>
</feature>
<proteinExistence type="predicted"/>
<dbReference type="EMBL" id="CAJHOE010000001">
    <property type="protein sequence ID" value="CAD7287109.1"/>
    <property type="molecule type" value="Genomic_DNA"/>
</dbReference>
<keyword evidence="1" id="KW-0472">Membrane</keyword>